<comment type="caution">
    <text evidence="1">The sequence shown here is derived from an EMBL/GenBank/DDBJ whole genome shotgun (WGS) entry which is preliminary data.</text>
</comment>
<dbReference type="EMBL" id="CBWP010000032">
    <property type="protein sequence ID" value="CDL37890.1"/>
    <property type="molecule type" value="Genomic_DNA"/>
</dbReference>
<organism evidence="1 2">
    <name type="scientific">Citrobacter freundii</name>
    <dbReference type="NCBI Taxonomy" id="546"/>
    <lineage>
        <taxon>Bacteria</taxon>
        <taxon>Pseudomonadati</taxon>
        <taxon>Pseudomonadota</taxon>
        <taxon>Gammaproteobacteria</taxon>
        <taxon>Enterobacterales</taxon>
        <taxon>Enterobacteriaceae</taxon>
        <taxon>Citrobacter</taxon>
        <taxon>Citrobacter freundii complex</taxon>
    </lineage>
</organism>
<proteinExistence type="predicted"/>
<reference evidence="1 2" key="1">
    <citation type="submission" date="2013-10" db="EMBL/GenBank/DDBJ databases">
        <title>Antibiotic resistance diversity of beta-lactamase producers in the General Hospital Vienna.</title>
        <authorList>
            <person name="Barisic I."/>
            <person name="Mitteregger D."/>
            <person name="Hirschl A.M."/>
            <person name="Noehammer C."/>
            <person name="Wiesinger-Mayr H."/>
        </authorList>
    </citation>
    <scope>NUCLEOTIDE SEQUENCE [LARGE SCALE GENOMIC DNA]</scope>
    <source>
        <strain evidence="1 2">ISC11</strain>
    </source>
</reference>
<evidence type="ECO:0000313" key="1">
    <source>
        <dbReference type="EMBL" id="CDL37890.1"/>
    </source>
</evidence>
<dbReference type="Proteomes" id="UP000019194">
    <property type="component" value="Unassembled WGS sequence"/>
</dbReference>
<accession>A0A7G2ILN6</accession>
<name>A0A7G2ILN6_CITFR</name>
<dbReference type="AlphaFoldDB" id="A0A7G2ILN6"/>
<protein>
    <submittedName>
        <fullName evidence="1">Uncharacterized protein</fullName>
    </submittedName>
</protein>
<evidence type="ECO:0000313" key="2">
    <source>
        <dbReference type="Proteomes" id="UP000019194"/>
    </source>
</evidence>
<sequence>MERCAGLMMGIVVARNGRRSWKQLPTPGVLVTLSSPCIALARLALMVSPSPVPPRLPLI</sequence>